<keyword evidence="4" id="KW-1185">Reference proteome</keyword>
<evidence type="ECO:0000313" key="3">
    <source>
        <dbReference type="EMBL" id="PWN55898.1"/>
    </source>
</evidence>
<gene>
    <name evidence="3" type="ORF">DEH80_10505</name>
</gene>
<comment type="caution">
    <text evidence="3">The sequence shown here is derived from an EMBL/GenBank/DDBJ whole genome shotgun (WGS) entry which is preliminary data.</text>
</comment>
<sequence>MRNWVLISGLTMALAAFQAPADVLDLPAGDQPLGEQLSRPATPTRGMSKTSVRRQYGEPSRRVAAVGDPPISRWIYPEFVVVFEHQFVLHAVVPDAPAPIYRANELRPAH</sequence>
<evidence type="ECO:0000313" key="4">
    <source>
        <dbReference type="Proteomes" id="UP000251800"/>
    </source>
</evidence>
<feature type="region of interest" description="Disordered" evidence="1">
    <location>
        <begin position="29"/>
        <end position="61"/>
    </location>
</feature>
<reference evidence="3 4" key="1">
    <citation type="submission" date="2018-05" db="EMBL/GenBank/DDBJ databases">
        <title>Abyssibacter profundi OUC007T gen. nov., sp. nov, a marine bacterium isolated from seawater of the Mariana Trench.</title>
        <authorList>
            <person name="Zhou S."/>
        </authorList>
    </citation>
    <scope>NUCLEOTIDE SEQUENCE [LARGE SCALE GENOMIC DNA]</scope>
    <source>
        <strain evidence="3 4">OUC007</strain>
    </source>
</reference>
<evidence type="ECO:0000256" key="1">
    <source>
        <dbReference type="SAM" id="MobiDB-lite"/>
    </source>
</evidence>
<organism evidence="3 4">
    <name type="scientific">Abyssibacter profundi</name>
    <dbReference type="NCBI Taxonomy" id="2182787"/>
    <lineage>
        <taxon>Bacteria</taxon>
        <taxon>Pseudomonadati</taxon>
        <taxon>Pseudomonadota</taxon>
        <taxon>Gammaproteobacteria</taxon>
        <taxon>Chromatiales</taxon>
        <taxon>Oceanococcaceae</taxon>
        <taxon>Abyssibacter</taxon>
    </lineage>
</organism>
<dbReference type="AlphaFoldDB" id="A0A363UKF4"/>
<accession>A0A363UKF4</accession>
<evidence type="ECO:0000256" key="2">
    <source>
        <dbReference type="SAM" id="SignalP"/>
    </source>
</evidence>
<evidence type="ECO:0008006" key="5">
    <source>
        <dbReference type="Google" id="ProtNLM"/>
    </source>
</evidence>
<feature type="signal peptide" evidence="2">
    <location>
        <begin position="1"/>
        <end position="21"/>
    </location>
</feature>
<protein>
    <recommendedName>
        <fullName evidence="5">Phosphodiesterase</fullName>
    </recommendedName>
</protein>
<keyword evidence="2" id="KW-0732">Signal</keyword>
<dbReference type="EMBL" id="QEQK01000008">
    <property type="protein sequence ID" value="PWN55898.1"/>
    <property type="molecule type" value="Genomic_DNA"/>
</dbReference>
<proteinExistence type="predicted"/>
<feature type="chain" id="PRO_5016892101" description="Phosphodiesterase" evidence="2">
    <location>
        <begin position="22"/>
        <end position="110"/>
    </location>
</feature>
<dbReference type="OrthoDB" id="7063662at2"/>
<feature type="compositionally biased region" description="Polar residues" evidence="1">
    <location>
        <begin position="39"/>
        <end position="50"/>
    </location>
</feature>
<name>A0A363UKF4_9GAMM</name>
<dbReference type="Proteomes" id="UP000251800">
    <property type="component" value="Unassembled WGS sequence"/>
</dbReference>